<dbReference type="FunCoup" id="A0A2T3A5Q9">
    <property type="interactions" value="30"/>
</dbReference>
<evidence type="ECO:0000259" key="4">
    <source>
        <dbReference type="PROSITE" id="PS50002"/>
    </source>
</evidence>
<accession>A0A2T3A5Q9</accession>
<dbReference type="PANTHER" id="PTHR46333:SF2">
    <property type="entry name" value="CYTOKINESIS PROTEIN 3"/>
    <property type="match status" value="1"/>
</dbReference>
<feature type="domain" description="SH3" evidence="4">
    <location>
        <begin position="11"/>
        <end position="73"/>
    </location>
</feature>
<feature type="region of interest" description="Disordered" evidence="3">
    <location>
        <begin position="1187"/>
        <end position="1215"/>
    </location>
</feature>
<dbReference type="EMBL" id="KZ678461">
    <property type="protein sequence ID" value="PSR83358.1"/>
    <property type="molecule type" value="Genomic_DNA"/>
</dbReference>
<feature type="compositionally biased region" description="Polar residues" evidence="3">
    <location>
        <begin position="426"/>
        <end position="452"/>
    </location>
</feature>
<sequence>MAAPAPPIPTRFPCWCRAVYSYGGESKRDLGFMEGELIECLNAGDGSWWMGRLRRDRRMVGLFPSNFVEVLPDDFRPVSRTTSPMPPPQNTPPPGTPQKSRTFRKPFEAYAKAPHYTTAKQPEVFLESPVRTRDSSRGPPRTPVAAATPVPVAHNRSLQDDLGRIRTPQLHGHVHGHGSRMPSPAPSFNSQLHQQRHRSSLDGPEDAPPPPPPHRQAVTPRHGSSLSYDSQIAPRPHVDHVSRHGSHLSYDSRIPQDYSRLGSHPSYDNRMMHFPDDRRGSHSSFDSRLQRDFSRQDPPRAPYEERSVDYEPYRPPASQNGYHTPRTHSPAPSHAGSGINLTPSPLREAMDGVMEQLDALGVSREAEPEPEPESPEPPVDPWSPESFDLVGHKSRRKQRDGRRPQTSLAILHGDSGYGTASADSLHLSQQQHSTTHGVTAYEQQNGRQSELSTYVERMETRLGPSHPQSALPIDDEMDDDNDDDEEAPPPPPKGRMFERPKSSMDARTDGQSRRLRSKRSGYEISKALGRTFTTKTNSTSASSKTNSSAATQSTDRSLMSGVSAGGISATSAGSMARKNRNRAQSAIGTHDLGLDRPESPFTGISYHSSHASDAIAATRPKSQAGFTEDPMGALGGLASPTPKKRNFFKKLMDTAKTGVANGRGSISTNGTGSVQSLQSSPMPPTMGGNAMGSMGSMMMMGSGPGSGLFSPPGNRDTARELGLASGTDWVQVRRDVNRSNTLSRNEKNERRDRCLMLDYPALDPVDELYGSIEGEEGMDGNPIHNPTDYQVINFANVDKNSRFIKSLAPMTTAITLATTYVCRPYRSDIQRLRAIFTWVAEIICWEEDYEGSVDVDTRRIIQHKRACAREYAVLVEEMCSAVGLHCEVVRGYLKTPGEIPETNMLPRPNHWWNAVLIDGEWRMMDCCLASPSNHKRSLYSSAGSGSADYWYFLTRPTELCWTHMPEDHEQQHICPPVAPEILLNLPCACPAYFLNNIQMIDYNTSLVRIEDLEMVHIKLNVPADVEIAAEVETRALRRDMDGDFYESGDVVKKRALAQCEWFNGVKRYTVKALLPGDEGHGILKIYAGKRGLMHSLKDIPHPMAFAIPIIHTGENPVYEFVTRHPTPHAQRHDIYVAQPQCQRLALNNTFVFAVRQHPSCAPEGAAMPGANGNGSASPVPFARPSSALSISATSNPSSYSNASGGGGPQKPAKLAIQTPSGKILRLMRKEDRGRGGGGIGSSARSMVGVGGIGSREDETSDGGTWETIIKCSERGVWRGLVLADRIAKWCVFAEWHCEG</sequence>
<dbReference type="STRING" id="2025994.A0A2T3A5Q9"/>
<dbReference type="PROSITE" id="PS50002">
    <property type="entry name" value="SH3"/>
    <property type="match status" value="1"/>
</dbReference>
<feature type="compositionally biased region" description="Basic and acidic residues" evidence="3">
    <location>
        <begin position="270"/>
        <end position="280"/>
    </location>
</feature>
<dbReference type="InParanoid" id="A0A2T3A5Q9"/>
<dbReference type="Gene3D" id="3.10.620.30">
    <property type="match status" value="1"/>
</dbReference>
<organism evidence="5 6">
    <name type="scientific">Coniella lustricola</name>
    <dbReference type="NCBI Taxonomy" id="2025994"/>
    <lineage>
        <taxon>Eukaryota</taxon>
        <taxon>Fungi</taxon>
        <taxon>Dikarya</taxon>
        <taxon>Ascomycota</taxon>
        <taxon>Pezizomycotina</taxon>
        <taxon>Sordariomycetes</taxon>
        <taxon>Sordariomycetidae</taxon>
        <taxon>Diaporthales</taxon>
        <taxon>Schizoparmaceae</taxon>
        <taxon>Coniella</taxon>
    </lineage>
</organism>
<evidence type="ECO:0000256" key="3">
    <source>
        <dbReference type="SAM" id="MobiDB-lite"/>
    </source>
</evidence>
<feature type="compositionally biased region" description="Acidic residues" evidence="3">
    <location>
        <begin position="473"/>
        <end position="487"/>
    </location>
</feature>
<evidence type="ECO:0000256" key="1">
    <source>
        <dbReference type="ARBA" id="ARBA00022443"/>
    </source>
</evidence>
<feature type="compositionally biased region" description="Basic and acidic residues" evidence="3">
    <location>
        <begin position="495"/>
        <end position="512"/>
    </location>
</feature>
<proteinExistence type="predicted"/>
<dbReference type="InterPro" id="IPR001452">
    <property type="entry name" value="SH3_domain"/>
</dbReference>
<keyword evidence="6" id="KW-1185">Reference proteome</keyword>
<feature type="compositionally biased region" description="Polar residues" evidence="3">
    <location>
        <begin position="1187"/>
        <end position="1202"/>
    </location>
</feature>
<dbReference type="Pfam" id="PF01841">
    <property type="entry name" value="Transglut_core"/>
    <property type="match status" value="1"/>
</dbReference>
<dbReference type="Pfam" id="PF00018">
    <property type="entry name" value="SH3_1"/>
    <property type="match status" value="1"/>
</dbReference>
<dbReference type="SUPFAM" id="SSF50044">
    <property type="entry name" value="SH3-domain"/>
    <property type="match status" value="1"/>
</dbReference>
<dbReference type="InterPro" id="IPR052557">
    <property type="entry name" value="CAP/Cytokinesis_protein"/>
</dbReference>
<feature type="compositionally biased region" description="Polar residues" evidence="3">
    <location>
        <begin position="664"/>
        <end position="680"/>
    </location>
</feature>
<dbReference type="InterPro" id="IPR036028">
    <property type="entry name" value="SH3-like_dom_sf"/>
</dbReference>
<feature type="region of interest" description="Disordered" evidence="3">
    <location>
        <begin position="74"/>
        <end position="101"/>
    </location>
</feature>
<feature type="region of interest" description="Disordered" evidence="3">
    <location>
        <begin position="1231"/>
        <end position="1262"/>
    </location>
</feature>
<keyword evidence="1 2" id="KW-0728">SH3 domain</keyword>
<evidence type="ECO:0000313" key="5">
    <source>
        <dbReference type="EMBL" id="PSR83358.1"/>
    </source>
</evidence>
<dbReference type="SMART" id="SM00326">
    <property type="entry name" value="SH3"/>
    <property type="match status" value="1"/>
</dbReference>
<gene>
    <name evidence="5" type="ORF">BD289DRAFT_436018</name>
</gene>
<feature type="compositionally biased region" description="Pro residues" evidence="3">
    <location>
        <begin position="84"/>
        <end position="96"/>
    </location>
</feature>
<feature type="region of interest" description="Disordered" evidence="3">
    <location>
        <begin position="168"/>
        <end position="345"/>
    </location>
</feature>
<dbReference type="PANTHER" id="PTHR46333">
    <property type="entry name" value="CYTOKINESIS PROTEIN 3"/>
    <property type="match status" value="1"/>
</dbReference>
<name>A0A2T3A5Q9_9PEZI</name>
<dbReference type="InterPro" id="IPR035553">
    <property type="entry name" value="Cyk3_SH3"/>
</dbReference>
<feature type="compositionally biased region" description="Low complexity" evidence="3">
    <location>
        <begin position="143"/>
        <end position="153"/>
    </location>
</feature>
<protein>
    <recommendedName>
        <fullName evidence="4">SH3 domain-containing protein</fullName>
    </recommendedName>
</protein>
<dbReference type="InterPro" id="IPR056409">
    <property type="entry name" value="Ig_CYK3_C"/>
</dbReference>
<evidence type="ECO:0000256" key="2">
    <source>
        <dbReference type="PROSITE-ProRule" id="PRU00192"/>
    </source>
</evidence>
<dbReference type="GO" id="GO:0110085">
    <property type="term" value="C:mitotic actomyosin contractile ring"/>
    <property type="evidence" value="ECO:0007669"/>
    <property type="project" value="TreeGrafter"/>
</dbReference>
<dbReference type="OrthoDB" id="6129702at2759"/>
<feature type="region of interest" description="Disordered" evidence="3">
    <location>
        <begin position="587"/>
        <end position="606"/>
    </location>
</feature>
<dbReference type="InterPro" id="IPR038765">
    <property type="entry name" value="Papain-like_cys_pep_sf"/>
</dbReference>
<dbReference type="SUPFAM" id="SSF54001">
    <property type="entry name" value="Cysteine proteinases"/>
    <property type="match status" value="1"/>
</dbReference>
<dbReference type="FunFam" id="3.10.620.30:FF:000005">
    <property type="entry name" value="SH3 domain protein (Cyk3), putative"/>
    <property type="match status" value="1"/>
</dbReference>
<dbReference type="FunFam" id="2.30.30.40:FF:000168">
    <property type="entry name" value="SH3 domain protein (Cyk3)"/>
    <property type="match status" value="1"/>
</dbReference>
<dbReference type="InterPro" id="IPR002931">
    <property type="entry name" value="Transglutaminase-like"/>
</dbReference>
<dbReference type="Proteomes" id="UP000241462">
    <property type="component" value="Unassembled WGS sequence"/>
</dbReference>
<dbReference type="CDD" id="cd11889">
    <property type="entry name" value="SH3_Cyk3p-like"/>
    <property type="match status" value="1"/>
</dbReference>
<feature type="compositionally biased region" description="Basic and acidic residues" evidence="3">
    <location>
        <begin position="288"/>
        <end position="312"/>
    </location>
</feature>
<feature type="compositionally biased region" description="Low complexity" evidence="3">
    <location>
        <begin position="533"/>
        <end position="576"/>
    </location>
</feature>
<reference evidence="5 6" key="1">
    <citation type="journal article" date="2018" name="Mycol. Prog.">
        <title>Coniella lustricola, a new species from submerged detritus.</title>
        <authorList>
            <person name="Raudabaugh D.B."/>
            <person name="Iturriaga T."/>
            <person name="Carver A."/>
            <person name="Mondo S."/>
            <person name="Pangilinan J."/>
            <person name="Lipzen A."/>
            <person name="He G."/>
            <person name="Amirebrahimi M."/>
            <person name="Grigoriev I.V."/>
            <person name="Miller A.N."/>
        </authorList>
    </citation>
    <scope>NUCLEOTIDE SEQUENCE [LARGE SCALE GENOMIC DNA]</scope>
    <source>
        <strain evidence="5 6">B22-T-1</strain>
    </source>
</reference>
<feature type="region of interest" description="Disordered" evidence="3">
    <location>
        <begin position="113"/>
        <end position="154"/>
    </location>
</feature>
<feature type="region of interest" description="Disordered" evidence="3">
    <location>
        <begin position="659"/>
        <end position="684"/>
    </location>
</feature>
<feature type="region of interest" description="Disordered" evidence="3">
    <location>
        <begin position="612"/>
        <end position="640"/>
    </location>
</feature>
<evidence type="ECO:0000313" key="6">
    <source>
        <dbReference type="Proteomes" id="UP000241462"/>
    </source>
</evidence>
<dbReference type="SMART" id="SM00460">
    <property type="entry name" value="TGc"/>
    <property type="match status" value="1"/>
</dbReference>
<dbReference type="Pfam" id="PF24584">
    <property type="entry name" value="Ig_CYK3_C"/>
    <property type="match status" value="2"/>
</dbReference>
<dbReference type="Gene3D" id="2.30.30.40">
    <property type="entry name" value="SH3 Domains"/>
    <property type="match status" value="1"/>
</dbReference>
<dbReference type="GO" id="GO:0140278">
    <property type="term" value="P:mitotic division septum assembly"/>
    <property type="evidence" value="ECO:0007669"/>
    <property type="project" value="TreeGrafter"/>
</dbReference>
<feature type="region of interest" description="Disordered" evidence="3">
    <location>
        <begin position="362"/>
        <end position="581"/>
    </location>
</feature>